<dbReference type="GeneID" id="92359536"/>
<name>A0A836GEK1_9TRYP</name>
<evidence type="ECO:0000313" key="2">
    <source>
        <dbReference type="Proteomes" id="UP000674143"/>
    </source>
</evidence>
<dbReference type="RefSeq" id="XP_067061539.1">
    <property type="nucleotide sequence ID" value="XM_067205602.1"/>
</dbReference>
<reference evidence="2" key="1">
    <citation type="journal article" date="2021" name="Microbiol. Resour. Announc.">
        <title>LGAAP: Leishmaniinae Genome Assembly and Annotation Pipeline.</title>
        <authorList>
            <person name="Almutairi H."/>
            <person name="Urbaniak M.D."/>
            <person name="Bates M.D."/>
            <person name="Jariyapan N."/>
            <person name="Kwakye-Nuako G."/>
            <person name="Thomaz-Soccol V."/>
            <person name="Al-Salem W.S."/>
            <person name="Dillon R.J."/>
            <person name="Bates P.A."/>
            <person name="Gatherer D."/>
        </authorList>
    </citation>
    <scope>NUCLEOTIDE SEQUENCE [LARGE SCALE GENOMIC DNA]</scope>
</reference>
<comment type="caution">
    <text evidence="1">The sequence shown here is derived from an EMBL/GenBank/DDBJ whole genome shotgun (WGS) entry which is preliminary data.</text>
</comment>
<proteinExistence type="predicted"/>
<protein>
    <submittedName>
        <fullName evidence="1">Uncharacterized protein</fullName>
    </submittedName>
</protein>
<dbReference type="SMR" id="A0A836GEK1"/>
<reference evidence="2" key="2">
    <citation type="journal article" date="2021" name="Sci. Data">
        <title>Chromosome-scale genome sequencing, assembly and annotation of six genomes from subfamily Leishmaniinae.</title>
        <authorList>
            <person name="Almutairi H."/>
            <person name="Urbaniak M.D."/>
            <person name="Bates M.D."/>
            <person name="Jariyapan N."/>
            <person name="Kwakye-Nuako G."/>
            <person name="Thomaz Soccol V."/>
            <person name="Al-Salem W.S."/>
            <person name="Dillon R.J."/>
            <person name="Bates P.A."/>
            <person name="Gatherer D."/>
        </authorList>
    </citation>
    <scope>NUCLEOTIDE SEQUENCE [LARGE SCALE GENOMIC DNA]</scope>
</reference>
<evidence type="ECO:0000313" key="1">
    <source>
        <dbReference type="EMBL" id="KAG5473536.1"/>
    </source>
</evidence>
<keyword evidence="2" id="KW-1185">Reference proteome</keyword>
<sequence>MARDACHTVVAHDCVFVDLFLCRCALFRSFPRFTFLRLLLCSSSASPPRPPPTHKHIAEETHARRNSVVAMQCTSRLLGGYMMYHRKSMGTMRYSKWKGARGGLSHFYNRTAMLEEVPLNVPLSVVDRRMMAYVHRSRLRHFQLFRSYQQKSNTTECKLREGEFLRRRWHRQLQKSFIAFMQFKTMKVLEEQAKLVSRYGQASVNAALGDPQVVAGDATLERKYAALHRRVKTLPKMQLVPKHVATMKQIHNDRFNYRWRVN</sequence>
<accession>A0A836GEK1</accession>
<dbReference type="EMBL" id="JAFHLR010000029">
    <property type="protein sequence ID" value="KAG5473536.1"/>
    <property type="molecule type" value="Genomic_DNA"/>
</dbReference>
<dbReference type="Proteomes" id="UP000674143">
    <property type="component" value="Unassembled WGS sequence"/>
</dbReference>
<organism evidence="1 2">
    <name type="scientific">Leishmania orientalis</name>
    <dbReference type="NCBI Taxonomy" id="2249476"/>
    <lineage>
        <taxon>Eukaryota</taxon>
        <taxon>Discoba</taxon>
        <taxon>Euglenozoa</taxon>
        <taxon>Kinetoplastea</taxon>
        <taxon>Metakinetoplastina</taxon>
        <taxon>Trypanosomatida</taxon>
        <taxon>Trypanosomatidae</taxon>
        <taxon>Leishmaniinae</taxon>
        <taxon>Leishmania</taxon>
    </lineage>
</organism>
<dbReference type="KEGG" id="loi:92359536"/>
<gene>
    <name evidence="1" type="ORF">LSCM4_03605</name>
</gene>
<dbReference type="AlphaFoldDB" id="A0A836GEK1"/>